<evidence type="ECO:0000313" key="2">
    <source>
        <dbReference type="EMBL" id="CEP17233.1"/>
    </source>
</evidence>
<dbReference type="PANTHER" id="PTHR31303:SF1">
    <property type="entry name" value="CTP-DEPENDENT DIACYLGLYCEROL KINASE 1"/>
    <property type="match status" value="1"/>
</dbReference>
<dbReference type="PANTHER" id="PTHR31303">
    <property type="entry name" value="CTP-DEPENDENT DIACYLGLYCEROL KINASE 1"/>
    <property type="match status" value="1"/>
</dbReference>
<organism evidence="2 3">
    <name type="scientific">Parasitella parasitica</name>
    <dbReference type="NCBI Taxonomy" id="35722"/>
    <lineage>
        <taxon>Eukaryota</taxon>
        <taxon>Fungi</taxon>
        <taxon>Fungi incertae sedis</taxon>
        <taxon>Mucoromycota</taxon>
        <taxon>Mucoromycotina</taxon>
        <taxon>Mucoromycetes</taxon>
        <taxon>Mucorales</taxon>
        <taxon>Mucorineae</taxon>
        <taxon>Mucoraceae</taxon>
        <taxon>Parasitella</taxon>
    </lineage>
</organism>
<dbReference type="STRING" id="35722.A0A0B7NPD9"/>
<reference evidence="2 3" key="1">
    <citation type="submission" date="2014-09" db="EMBL/GenBank/DDBJ databases">
        <authorList>
            <person name="Ellenberger Sabrina"/>
        </authorList>
    </citation>
    <scope>NUCLEOTIDE SEQUENCE [LARGE SCALE GENOMIC DNA]</scope>
    <source>
        <strain evidence="2 3">CBS 412.66</strain>
    </source>
</reference>
<protein>
    <recommendedName>
        <fullName evidence="4">Phosphatidate cytidylyltransferase</fullName>
    </recommendedName>
</protein>
<dbReference type="Proteomes" id="UP000054107">
    <property type="component" value="Unassembled WGS sequence"/>
</dbReference>
<dbReference type="GO" id="GO:0005789">
    <property type="term" value="C:endoplasmic reticulum membrane"/>
    <property type="evidence" value="ECO:0007669"/>
    <property type="project" value="TreeGrafter"/>
</dbReference>
<keyword evidence="1" id="KW-0472">Membrane</keyword>
<accession>A0A0B7NPD9</accession>
<evidence type="ECO:0000313" key="3">
    <source>
        <dbReference type="Proteomes" id="UP000054107"/>
    </source>
</evidence>
<dbReference type="EMBL" id="LN733661">
    <property type="protein sequence ID" value="CEP17233.1"/>
    <property type="molecule type" value="Genomic_DNA"/>
</dbReference>
<keyword evidence="3" id="KW-1185">Reference proteome</keyword>
<feature type="transmembrane region" description="Helical" evidence="1">
    <location>
        <begin position="198"/>
        <end position="218"/>
    </location>
</feature>
<feature type="transmembrane region" description="Helical" evidence="1">
    <location>
        <begin position="31"/>
        <end position="47"/>
    </location>
</feature>
<feature type="transmembrane region" description="Helical" evidence="1">
    <location>
        <begin position="225"/>
        <end position="244"/>
    </location>
</feature>
<feature type="transmembrane region" description="Helical" evidence="1">
    <location>
        <begin position="101"/>
        <end position="120"/>
    </location>
</feature>
<sequence>MSEKLQQELDQLAKKYSHVPLKGGWEIPRKLFHYSIGFVVLYLYMNGTETQDVYPILILFLCIVGSAELLRFNFEWFNQLYCYLLGPLMRPTEIKNRINGVVYYLLGKVITVALTVHMLYYFPKDIASLSIIYLSWTDPTASICGKLWGKYTPQYGGKSLAGSLGAMITGALVTLMYFGPLARYPLSYTPATSEIPLIAMALYGGLVAAFSEGVSNLLFGLDDNLTIPVISAILLWIPLVGYGLGN</sequence>
<keyword evidence="1" id="KW-1133">Transmembrane helix</keyword>
<dbReference type="GO" id="GO:0006654">
    <property type="term" value="P:phosphatidic acid biosynthetic process"/>
    <property type="evidence" value="ECO:0007669"/>
    <property type="project" value="TreeGrafter"/>
</dbReference>
<dbReference type="OrthoDB" id="5673at2759"/>
<feature type="transmembrane region" description="Helical" evidence="1">
    <location>
        <begin position="160"/>
        <end position="178"/>
    </location>
</feature>
<gene>
    <name evidence="2" type="primary">PARPA_11529.1 scaffold 44469</name>
</gene>
<feature type="transmembrane region" description="Helical" evidence="1">
    <location>
        <begin position="53"/>
        <end position="70"/>
    </location>
</feature>
<proteinExistence type="predicted"/>
<keyword evidence="1" id="KW-0812">Transmembrane</keyword>
<dbReference type="AlphaFoldDB" id="A0A0B7NPD9"/>
<evidence type="ECO:0008006" key="4">
    <source>
        <dbReference type="Google" id="ProtNLM"/>
    </source>
</evidence>
<evidence type="ECO:0000256" key="1">
    <source>
        <dbReference type="SAM" id="Phobius"/>
    </source>
</evidence>
<dbReference type="GO" id="GO:0004143">
    <property type="term" value="F:ATP-dependent diacylglycerol kinase activity"/>
    <property type="evidence" value="ECO:0007669"/>
    <property type="project" value="InterPro"/>
</dbReference>
<dbReference type="InterPro" id="IPR037997">
    <property type="entry name" value="Dgk1-like"/>
</dbReference>
<name>A0A0B7NPD9_9FUNG</name>